<dbReference type="PANTHER" id="PTHR43706">
    <property type="entry name" value="NADH DEHYDROGENASE"/>
    <property type="match status" value="1"/>
</dbReference>
<evidence type="ECO:0000313" key="13">
    <source>
        <dbReference type="Proteomes" id="UP000316426"/>
    </source>
</evidence>
<dbReference type="Pfam" id="PF22366">
    <property type="entry name" value="NDH2_C"/>
    <property type="match status" value="1"/>
</dbReference>
<evidence type="ECO:0000256" key="3">
    <source>
        <dbReference type="ARBA" id="ARBA00022630"/>
    </source>
</evidence>
<accession>A0A518K5M9</accession>
<evidence type="ECO:0000256" key="5">
    <source>
        <dbReference type="ARBA" id="ARBA00022946"/>
    </source>
</evidence>
<keyword evidence="3" id="KW-0285">Flavoprotein</keyword>
<keyword evidence="7" id="KW-0520">NAD</keyword>
<dbReference type="InterPro" id="IPR036188">
    <property type="entry name" value="FAD/NAD-bd_sf"/>
</dbReference>
<evidence type="ECO:0000256" key="7">
    <source>
        <dbReference type="ARBA" id="ARBA00023027"/>
    </source>
</evidence>
<feature type="domain" description="External alternative NADH-ubiquinone oxidoreductase-like C-terminal" evidence="11">
    <location>
        <begin position="363"/>
        <end position="415"/>
    </location>
</feature>
<dbReference type="KEGG" id="bmei:Spa11_12900"/>
<dbReference type="Proteomes" id="UP000316426">
    <property type="component" value="Chromosome"/>
</dbReference>
<keyword evidence="4" id="KW-0274">FAD</keyword>
<name>A0A518K5M9_9BACT</name>
<feature type="compositionally biased region" description="Low complexity" evidence="9">
    <location>
        <begin position="456"/>
        <end position="470"/>
    </location>
</feature>
<dbReference type="SUPFAM" id="SSF51905">
    <property type="entry name" value="FAD/NAD(P)-binding domain"/>
    <property type="match status" value="1"/>
</dbReference>
<dbReference type="Pfam" id="PF07992">
    <property type="entry name" value="Pyr_redox_2"/>
    <property type="match status" value="1"/>
</dbReference>
<reference evidence="12 13" key="1">
    <citation type="submission" date="2019-02" db="EMBL/GenBank/DDBJ databases">
        <title>Deep-cultivation of Planctomycetes and their phenomic and genomic characterization uncovers novel biology.</title>
        <authorList>
            <person name="Wiegand S."/>
            <person name="Jogler M."/>
            <person name="Boedeker C."/>
            <person name="Pinto D."/>
            <person name="Vollmers J."/>
            <person name="Rivas-Marin E."/>
            <person name="Kohn T."/>
            <person name="Peeters S.H."/>
            <person name="Heuer A."/>
            <person name="Rast P."/>
            <person name="Oberbeckmann S."/>
            <person name="Bunk B."/>
            <person name="Jeske O."/>
            <person name="Meyerdierks A."/>
            <person name="Storesund J.E."/>
            <person name="Kallscheuer N."/>
            <person name="Luecker S."/>
            <person name="Lage O.M."/>
            <person name="Pohl T."/>
            <person name="Merkel B.J."/>
            <person name="Hornburger P."/>
            <person name="Mueller R.-W."/>
            <person name="Bruemmer F."/>
            <person name="Labrenz M."/>
            <person name="Spormann A.M."/>
            <person name="Op den Camp H."/>
            <person name="Overmann J."/>
            <person name="Amann R."/>
            <person name="Jetten M.S.M."/>
            <person name="Mascher T."/>
            <person name="Medema M.H."/>
            <person name="Devos D.P."/>
            <person name="Kaster A.-K."/>
            <person name="Ovreas L."/>
            <person name="Rohde M."/>
            <person name="Galperin M.Y."/>
            <person name="Jogler C."/>
        </authorList>
    </citation>
    <scope>NUCLEOTIDE SEQUENCE [LARGE SCALE GENOMIC DNA]</scope>
    <source>
        <strain evidence="12 13">Spa11</strain>
    </source>
</reference>
<dbReference type="PRINTS" id="PR00368">
    <property type="entry name" value="FADPNR"/>
</dbReference>
<dbReference type="GO" id="GO:0050136">
    <property type="term" value="F:NADH dehydrogenase (quinone) (non-electrogenic) activity"/>
    <property type="evidence" value="ECO:0007669"/>
    <property type="project" value="UniProtKB-EC"/>
</dbReference>
<dbReference type="Gene3D" id="3.50.50.100">
    <property type="match status" value="1"/>
</dbReference>
<evidence type="ECO:0000256" key="2">
    <source>
        <dbReference type="ARBA" id="ARBA00012637"/>
    </source>
</evidence>
<keyword evidence="5" id="KW-0809">Transit peptide</keyword>
<dbReference type="AlphaFoldDB" id="A0A518K5M9"/>
<gene>
    <name evidence="12" type="primary">yjlD</name>
    <name evidence="12" type="ORF">Spa11_12900</name>
</gene>
<evidence type="ECO:0000256" key="6">
    <source>
        <dbReference type="ARBA" id="ARBA00023002"/>
    </source>
</evidence>
<evidence type="ECO:0000313" key="12">
    <source>
        <dbReference type="EMBL" id="QDV73100.1"/>
    </source>
</evidence>
<dbReference type="EMBL" id="CP036349">
    <property type="protein sequence ID" value="QDV73100.1"/>
    <property type="molecule type" value="Genomic_DNA"/>
</dbReference>
<evidence type="ECO:0000259" key="10">
    <source>
        <dbReference type="Pfam" id="PF07992"/>
    </source>
</evidence>
<feature type="domain" description="FAD/NAD(P)-binding" evidence="10">
    <location>
        <begin position="15"/>
        <end position="339"/>
    </location>
</feature>
<dbReference type="PRINTS" id="PR00411">
    <property type="entry name" value="PNDRDTASEI"/>
</dbReference>
<dbReference type="EC" id="1.6.5.9" evidence="2"/>
<comment type="similarity">
    <text evidence="1">Belongs to the NADH dehydrogenase family.</text>
</comment>
<keyword evidence="13" id="KW-1185">Reference proteome</keyword>
<evidence type="ECO:0000256" key="9">
    <source>
        <dbReference type="SAM" id="MobiDB-lite"/>
    </source>
</evidence>
<dbReference type="PANTHER" id="PTHR43706:SF47">
    <property type="entry name" value="EXTERNAL NADH-UBIQUINONE OXIDOREDUCTASE 1, MITOCHONDRIAL-RELATED"/>
    <property type="match status" value="1"/>
</dbReference>
<proteinExistence type="inferred from homology"/>
<dbReference type="InterPro" id="IPR054585">
    <property type="entry name" value="NDH2-like_C"/>
</dbReference>
<dbReference type="InterPro" id="IPR045024">
    <property type="entry name" value="NDH-2"/>
</dbReference>
<keyword evidence="6 12" id="KW-0560">Oxidoreductase</keyword>
<evidence type="ECO:0000256" key="1">
    <source>
        <dbReference type="ARBA" id="ARBA00005272"/>
    </source>
</evidence>
<feature type="region of interest" description="Disordered" evidence="9">
    <location>
        <begin position="438"/>
        <end position="470"/>
    </location>
</feature>
<evidence type="ECO:0000256" key="4">
    <source>
        <dbReference type="ARBA" id="ARBA00022827"/>
    </source>
</evidence>
<organism evidence="12 13">
    <name type="scientific">Botrimarina mediterranea</name>
    <dbReference type="NCBI Taxonomy" id="2528022"/>
    <lineage>
        <taxon>Bacteria</taxon>
        <taxon>Pseudomonadati</taxon>
        <taxon>Planctomycetota</taxon>
        <taxon>Planctomycetia</taxon>
        <taxon>Pirellulales</taxon>
        <taxon>Lacipirellulaceae</taxon>
        <taxon>Botrimarina</taxon>
    </lineage>
</organism>
<evidence type="ECO:0000256" key="8">
    <source>
        <dbReference type="ARBA" id="ARBA00047599"/>
    </source>
</evidence>
<dbReference type="InterPro" id="IPR023753">
    <property type="entry name" value="FAD/NAD-binding_dom"/>
</dbReference>
<comment type="catalytic activity">
    <reaction evidence="8">
        <text>a quinone + NADH + H(+) = a quinol + NAD(+)</text>
        <dbReference type="Rhea" id="RHEA:46160"/>
        <dbReference type="ChEBI" id="CHEBI:15378"/>
        <dbReference type="ChEBI" id="CHEBI:24646"/>
        <dbReference type="ChEBI" id="CHEBI:57540"/>
        <dbReference type="ChEBI" id="CHEBI:57945"/>
        <dbReference type="ChEBI" id="CHEBI:132124"/>
        <dbReference type="EC" id="1.6.5.9"/>
    </reaction>
</comment>
<dbReference type="RefSeq" id="WP_145109495.1">
    <property type="nucleotide sequence ID" value="NZ_CP036349.1"/>
</dbReference>
<sequence length="470" mass="50458">MSVPAVPLPSGRLHHVVIIGGGFAGLNAALALKGSPVEVTLIDKRNFHLFQPLLYQVATGSLSPANIAAPLRKILARQKNCRVLMGEVTGFDLDRRRVKLADREVRYDSLIVAAGASHSYFGRPEWEQFAPGLKTIEDATEARRRVFTAFETAERLDEPEARAPWLTFVIVGAGPTGVELAGAMAEISRHSLTDNFRSINPHSARIVLLEAGQRVLSAFPEHLSDAARASLEKLGVEVVTGAMVTEMRSGEVEYRLGDVTHKLPTHTILWAAGVQCSPLAKKLADAAGASTDRAGRLMVNEDLTLPGKPEVFVIGDMAHRTGEDGKPLPGVAPVAIAEGKFAAKEIVRRSRGKQAKTFKYRDLGSLATIGRSSAVAQIGKYEFSGFVAWALWLVIHLMKIVSFRNRVLVLIQWCWSYVSYDRSARLITGADKPLGSASAAAAEPPSAPRPVIVNTGASGAPSAGVASIRA</sequence>
<evidence type="ECO:0000259" key="11">
    <source>
        <dbReference type="Pfam" id="PF22366"/>
    </source>
</evidence>
<protein>
    <recommendedName>
        <fullName evidence="2">NADH:ubiquinone reductase (non-electrogenic)</fullName>
        <ecNumber evidence="2">1.6.5.9</ecNumber>
    </recommendedName>
</protein>